<organism evidence="1 2">
    <name type="scientific">Zopfia rhizophila CBS 207.26</name>
    <dbReference type="NCBI Taxonomy" id="1314779"/>
    <lineage>
        <taxon>Eukaryota</taxon>
        <taxon>Fungi</taxon>
        <taxon>Dikarya</taxon>
        <taxon>Ascomycota</taxon>
        <taxon>Pezizomycotina</taxon>
        <taxon>Dothideomycetes</taxon>
        <taxon>Dothideomycetes incertae sedis</taxon>
        <taxon>Zopfiaceae</taxon>
        <taxon>Zopfia</taxon>
    </lineage>
</organism>
<proteinExistence type="predicted"/>
<evidence type="ECO:0000313" key="2">
    <source>
        <dbReference type="Proteomes" id="UP000800200"/>
    </source>
</evidence>
<keyword evidence="2" id="KW-1185">Reference proteome</keyword>
<dbReference type="InterPro" id="IPR036987">
    <property type="entry name" value="SRA-YDG_sf"/>
</dbReference>
<dbReference type="AlphaFoldDB" id="A0A6A6ETH5"/>
<sequence>MPYRHSTDLSPTRLRQLATWIRDQLDPIIAREGPDAMHPDDVLMLHEVFRALQHTKDITATTLRATRIHRAVMEVAGKATRWPSGLADECDKVIDIWRTKFGPLEALRPFLYGRGGRLEGITIATDVSKAAILKRWAKSCPENLALAQSRRHGDLGFKAGAWWLNALFAHHSGIIDLAATEGGICFDDFGAYAVLLKDSDEVEGPTPSNFTYRCHRKDKGRFRLTSADFKSRYLVRVLRSHNLNSLWAPRAGVRYDGLYRVAGWVVRTIKEADLPGPEYKLGEILFEIKFEREDPEPIDEVMKHPLSAEVDDYMEYKRLRRAYRE</sequence>
<name>A0A6A6ETH5_9PEZI</name>
<accession>A0A6A6ETH5</accession>
<dbReference type="Proteomes" id="UP000800200">
    <property type="component" value="Unassembled WGS sequence"/>
</dbReference>
<dbReference type="Gene3D" id="2.30.280.10">
    <property type="entry name" value="SRA-YDG"/>
    <property type="match status" value="1"/>
</dbReference>
<dbReference type="SUPFAM" id="SSF88697">
    <property type="entry name" value="PUA domain-like"/>
    <property type="match status" value="1"/>
</dbReference>
<evidence type="ECO:0000313" key="1">
    <source>
        <dbReference type="EMBL" id="KAF2194884.1"/>
    </source>
</evidence>
<dbReference type="OrthoDB" id="3244603at2759"/>
<dbReference type="EMBL" id="ML994611">
    <property type="protein sequence ID" value="KAF2194884.1"/>
    <property type="molecule type" value="Genomic_DNA"/>
</dbReference>
<feature type="non-terminal residue" evidence="1">
    <location>
        <position position="325"/>
    </location>
</feature>
<evidence type="ECO:0008006" key="3">
    <source>
        <dbReference type="Google" id="ProtNLM"/>
    </source>
</evidence>
<reference evidence="1" key="1">
    <citation type="journal article" date="2020" name="Stud. Mycol.">
        <title>101 Dothideomycetes genomes: a test case for predicting lifestyles and emergence of pathogens.</title>
        <authorList>
            <person name="Haridas S."/>
            <person name="Albert R."/>
            <person name="Binder M."/>
            <person name="Bloem J."/>
            <person name="Labutti K."/>
            <person name="Salamov A."/>
            <person name="Andreopoulos B."/>
            <person name="Baker S."/>
            <person name="Barry K."/>
            <person name="Bills G."/>
            <person name="Bluhm B."/>
            <person name="Cannon C."/>
            <person name="Castanera R."/>
            <person name="Culley D."/>
            <person name="Daum C."/>
            <person name="Ezra D."/>
            <person name="Gonzalez J."/>
            <person name="Henrissat B."/>
            <person name="Kuo A."/>
            <person name="Liang C."/>
            <person name="Lipzen A."/>
            <person name="Lutzoni F."/>
            <person name="Magnuson J."/>
            <person name="Mondo S."/>
            <person name="Nolan M."/>
            <person name="Ohm R."/>
            <person name="Pangilinan J."/>
            <person name="Park H.-J."/>
            <person name="Ramirez L."/>
            <person name="Alfaro M."/>
            <person name="Sun H."/>
            <person name="Tritt A."/>
            <person name="Yoshinaga Y."/>
            <person name="Zwiers L.-H."/>
            <person name="Turgeon B."/>
            <person name="Goodwin S."/>
            <person name="Spatafora J."/>
            <person name="Crous P."/>
            <person name="Grigoriev I."/>
        </authorList>
    </citation>
    <scope>NUCLEOTIDE SEQUENCE</scope>
    <source>
        <strain evidence="1">CBS 207.26</strain>
    </source>
</reference>
<gene>
    <name evidence="1" type="ORF">K469DRAFT_650869</name>
</gene>
<protein>
    <recommendedName>
        <fullName evidence="3">YDG domain-containing protein</fullName>
    </recommendedName>
</protein>
<dbReference type="InterPro" id="IPR015947">
    <property type="entry name" value="PUA-like_sf"/>
</dbReference>